<dbReference type="CTD" id="8468"/>
<evidence type="ECO:0000256" key="1">
    <source>
        <dbReference type="ARBA" id="ARBA00009648"/>
    </source>
</evidence>
<sequence>MSTNRERKLFQCLFGVEEPDLSPFDRLQQQMEDILGNGGIFKEVISPGYGPPVSPSASVLIHYSGFLEYSDQPFETTTRLKHPRLMKLGRDMTLMGMEMGLLTMRKGESSRFLLQPRYAYGDMGCPPLIPAAARILFEIQIHDVFNTGQVDGFVQLTAEEQNECPFSNLIEVVSTLRTIGNRCFNQSRYEKAKEHYKQALALLTNREIYSDAGRAEIHAALLPLYLNLSFVAIRLERPRKALKYAKKALGVDCSSTKALYRCAQAYVELRDYESAYSCLIRARERSPFDRDINNLLMTVTMCYKDSSEKEKDVYGKMFPGY</sequence>
<dbReference type="EC" id="5.2.1.8" evidence="4"/>
<evidence type="ECO:0000256" key="5">
    <source>
        <dbReference type="PROSITE-ProRule" id="PRU00339"/>
    </source>
</evidence>
<dbReference type="PROSITE" id="PS50059">
    <property type="entry name" value="FKBP_PPIASE"/>
    <property type="match status" value="1"/>
</dbReference>
<dbReference type="Proteomes" id="UP000264820">
    <property type="component" value="Unplaced"/>
</dbReference>
<dbReference type="GO" id="GO:0007283">
    <property type="term" value="P:spermatogenesis"/>
    <property type="evidence" value="ECO:0007669"/>
    <property type="project" value="TreeGrafter"/>
</dbReference>
<dbReference type="InterPro" id="IPR001179">
    <property type="entry name" value="PPIase_FKBP_dom"/>
</dbReference>
<keyword evidence="4" id="KW-0413">Isomerase</keyword>
<feature type="repeat" description="TPR" evidence="5">
    <location>
        <begin position="256"/>
        <end position="289"/>
    </location>
</feature>
<feature type="repeat" description="TPR" evidence="5">
    <location>
        <begin position="173"/>
        <end position="206"/>
    </location>
</feature>
<dbReference type="PROSITE" id="PS50005">
    <property type="entry name" value="TPR"/>
    <property type="match status" value="2"/>
</dbReference>
<dbReference type="GO" id="GO:0005737">
    <property type="term" value="C:cytoplasm"/>
    <property type="evidence" value="ECO:0007669"/>
    <property type="project" value="TreeGrafter"/>
</dbReference>
<accession>A0A3Q2YBF1</accession>
<protein>
    <recommendedName>
        <fullName evidence="4">peptidylprolyl isomerase</fullName>
        <ecNumber evidence="4">5.2.1.8</ecNumber>
    </recommendedName>
</protein>
<evidence type="ECO:0000256" key="3">
    <source>
        <dbReference type="ARBA" id="ARBA00022803"/>
    </source>
</evidence>
<name>A0A3Q2YBF1_HIPCM</name>
<dbReference type="PANTHER" id="PTHR46674:SF1">
    <property type="entry name" value="INACTIVE PEPTIDYL-PROLYL CIS-TRANS ISOMERASE FKBP6"/>
    <property type="match status" value="1"/>
</dbReference>
<keyword evidence="3 5" id="KW-0802">TPR repeat</keyword>
<dbReference type="SMART" id="SM00028">
    <property type="entry name" value="TPR"/>
    <property type="match status" value="3"/>
</dbReference>
<dbReference type="Gene3D" id="3.10.50.40">
    <property type="match status" value="1"/>
</dbReference>
<keyword evidence="8" id="KW-1185">Reference proteome</keyword>
<dbReference type="Ensembl" id="ENSHCOT00000022971.1">
    <property type="protein sequence ID" value="ENSHCOP00000015151.1"/>
    <property type="gene ID" value="ENSHCOG00000018692.1"/>
</dbReference>
<evidence type="ECO:0000313" key="7">
    <source>
        <dbReference type="Ensembl" id="ENSHCOP00000015151.1"/>
    </source>
</evidence>
<dbReference type="OMA" id="RGTKFEF"/>
<dbReference type="PANTHER" id="PTHR46674">
    <property type="entry name" value="INACTIVE PEPTIDYL-PROLYL CIS-TRANS ISOMERASE FKBP6"/>
    <property type="match status" value="1"/>
</dbReference>
<dbReference type="GO" id="GO:0003755">
    <property type="term" value="F:peptidyl-prolyl cis-trans isomerase activity"/>
    <property type="evidence" value="ECO:0007669"/>
    <property type="project" value="UniProtKB-KW"/>
</dbReference>
<keyword evidence="4" id="KW-0697">Rotamase</keyword>
<comment type="catalytic activity">
    <reaction evidence="4">
        <text>[protein]-peptidylproline (omega=180) = [protein]-peptidylproline (omega=0)</text>
        <dbReference type="Rhea" id="RHEA:16237"/>
        <dbReference type="Rhea" id="RHEA-COMP:10747"/>
        <dbReference type="Rhea" id="RHEA-COMP:10748"/>
        <dbReference type="ChEBI" id="CHEBI:83833"/>
        <dbReference type="ChEBI" id="CHEBI:83834"/>
        <dbReference type="EC" id="5.2.1.8"/>
    </reaction>
</comment>
<dbReference type="InterPro" id="IPR042282">
    <property type="entry name" value="FKBP6/shu"/>
</dbReference>
<dbReference type="OrthoDB" id="8116123at2759"/>
<dbReference type="InterPro" id="IPR046357">
    <property type="entry name" value="PPIase_dom_sf"/>
</dbReference>
<evidence type="ECO:0000256" key="2">
    <source>
        <dbReference type="ARBA" id="ARBA00022737"/>
    </source>
</evidence>
<reference evidence="7" key="2">
    <citation type="submission" date="2025-09" db="UniProtKB">
        <authorList>
            <consortium name="Ensembl"/>
        </authorList>
    </citation>
    <scope>IDENTIFICATION</scope>
</reference>
<dbReference type="SUPFAM" id="SSF48452">
    <property type="entry name" value="TPR-like"/>
    <property type="match status" value="1"/>
</dbReference>
<evidence type="ECO:0000259" key="6">
    <source>
        <dbReference type="PROSITE" id="PS50059"/>
    </source>
</evidence>
<comment type="similarity">
    <text evidence="1">Belongs to the FKBP6 family.</text>
</comment>
<dbReference type="Pfam" id="PF00254">
    <property type="entry name" value="FKBP_C"/>
    <property type="match status" value="1"/>
</dbReference>
<dbReference type="GeneTree" id="ENSGT00940000158514"/>
<organism evidence="7 8">
    <name type="scientific">Hippocampus comes</name>
    <name type="common">Tiger tail seahorse</name>
    <dbReference type="NCBI Taxonomy" id="109280"/>
    <lineage>
        <taxon>Eukaryota</taxon>
        <taxon>Metazoa</taxon>
        <taxon>Chordata</taxon>
        <taxon>Craniata</taxon>
        <taxon>Vertebrata</taxon>
        <taxon>Euteleostomi</taxon>
        <taxon>Actinopterygii</taxon>
        <taxon>Neopterygii</taxon>
        <taxon>Teleostei</taxon>
        <taxon>Neoteleostei</taxon>
        <taxon>Acanthomorphata</taxon>
        <taxon>Syngnathiaria</taxon>
        <taxon>Syngnathiformes</taxon>
        <taxon>Syngnathoidei</taxon>
        <taxon>Syngnathidae</taxon>
        <taxon>Hippocampus</taxon>
    </lineage>
</organism>
<dbReference type="InterPro" id="IPR019734">
    <property type="entry name" value="TPR_rpt"/>
</dbReference>
<dbReference type="GeneID" id="109509657"/>
<evidence type="ECO:0000313" key="8">
    <source>
        <dbReference type="Proteomes" id="UP000264820"/>
    </source>
</evidence>
<evidence type="ECO:0000256" key="4">
    <source>
        <dbReference type="PROSITE-ProRule" id="PRU00277"/>
    </source>
</evidence>
<dbReference type="AlphaFoldDB" id="A0A3Q2YBF1"/>
<dbReference type="KEGG" id="hcq:109509657"/>
<dbReference type="RefSeq" id="XP_019715044.1">
    <property type="nucleotide sequence ID" value="XM_019859485.1"/>
</dbReference>
<dbReference type="Gene3D" id="1.25.40.10">
    <property type="entry name" value="Tetratricopeptide repeat domain"/>
    <property type="match status" value="1"/>
</dbReference>
<dbReference type="GO" id="GO:0034587">
    <property type="term" value="P:piRNA processing"/>
    <property type="evidence" value="ECO:0007669"/>
    <property type="project" value="TreeGrafter"/>
</dbReference>
<reference evidence="7" key="1">
    <citation type="submission" date="2025-08" db="UniProtKB">
        <authorList>
            <consortium name="Ensembl"/>
        </authorList>
    </citation>
    <scope>IDENTIFICATION</scope>
</reference>
<dbReference type="SUPFAM" id="SSF54534">
    <property type="entry name" value="FKBP-like"/>
    <property type="match status" value="1"/>
</dbReference>
<proteinExistence type="inferred from homology"/>
<dbReference type="STRING" id="109280.ENSHCOP00000015151"/>
<dbReference type="InterPro" id="IPR011990">
    <property type="entry name" value="TPR-like_helical_dom_sf"/>
</dbReference>
<dbReference type="Pfam" id="PF14559">
    <property type="entry name" value="TPR_19"/>
    <property type="match status" value="1"/>
</dbReference>
<keyword evidence="2" id="KW-0677">Repeat</keyword>
<feature type="domain" description="PPIase FKBP-type" evidence="6">
    <location>
        <begin position="56"/>
        <end position="145"/>
    </location>
</feature>
<dbReference type="GO" id="GO:0051879">
    <property type="term" value="F:Hsp90 protein binding"/>
    <property type="evidence" value="ECO:0007669"/>
    <property type="project" value="TreeGrafter"/>
</dbReference>